<dbReference type="PANTHER" id="PTHR41259:SF1">
    <property type="entry name" value="DOUBLE-STRAND BREAK REPAIR RAD50 ATPASE, PUTATIVE-RELATED"/>
    <property type="match status" value="1"/>
</dbReference>
<dbReference type="SUPFAM" id="SSF52540">
    <property type="entry name" value="P-loop containing nucleoside triphosphate hydrolases"/>
    <property type="match status" value="1"/>
</dbReference>
<dbReference type="InterPro" id="IPR027417">
    <property type="entry name" value="P-loop_NTPase"/>
</dbReference>
<name>A0A850R8L7_9LACO</name>
<keyword evidence="2" id="KW-0812">Transmembrane</keyword>
<protein>
    <submittedName>
        <fullName evidence="4">AAA family ATPase</fullName>
    </submittedName>
</protein>
<feature type="coiled-coil region" evidence="1">
    <location>
        <begin position="525"/>
        <end position="642"/>
    </location>
</feature>
<evidence type="ECO:0000313" key="4">
    <source>
        <dbReference type="EMBL" id="NVY96875.1"/>
    </source>
</evidence>
<feature type="coiled-coil region" evidence="1">
    <location>
        <begin position="470"/>
        <end position="497"/>
    </location>
</feature>
<feature type="transmembrane region" description="Helical" evidence="2">
    <location>
        <begin position="384"/>
        <end position="401"/>
    </location>
</feature>
<reference evidence="4 5" key="1">
    <citation type="submission" date="2020-06" db="EMBL/GenBank/DDBJ databases">
        <authorList>
            <person name="Kang J."/>
        </authorList>
    </citation>
    <scope>NUCLEOTIDE SEQUENCE [LARGE SCALE GENOMIC DNA]</scope>
    <source>
        <strain evidence="4 5">DCY120</strain>
    </source>
</reference>
<comment type="caution">
    <text evidence="4">The sequence shown here is derived from an EMBL/GenBank/DDBJ whole genome shotgun (WGS) entry which is preliminary data.</text>
</comment>
<evidence type="ECO:0000259" key="3">
    <source>
        <dbReference type="Pfam" id="PF13514"/>
    </source>
</evidence>
<keyword evidence="5" id="KW-1185">Reference proteome</keyword>
<feature type="transmembrane region" description="Helical" evidence="2">
    <location>
        <begin position="408"/>
        <end position="427"/>
    </location>
</feature>
<organism evidence="4 5">
    <name type="scientific">Bombilactobacillus apium</name>
    <dbReference type="NCBI Taxonomy" id="2675299"/>
    <lineage>
        <taxon>Bacteria</taxon>
        <taxon>Bacillati</taxon>
        <taxon>Bacillota</taxon>
        <taxon>Bacilli</taxon>
        <taxon>Lactobacillales</taxon>
        <taxon>Lactobacillaceae</taxon>
        <taxon>Bombilactobacillus</taxon>
    </lineage>
</organism>
<keyword evidence="2" id="KW-1133">Transmembrane helix</keyword>
<proteinExistence type="predicted"/>
<feature type="domain" description="YhaN AAA" evidence="3">
    <location>
        <begin position="1"/>
        <end position="197"/>
    </location>
</feature>
<evidence type="ECO:0000256" key="1">
    <source>
        <dbReference type="SAM" id="Coils"/>
    </source>
</evidence>
<dbReference type="AlphaFoldDB" id="A0A850R8L7"/>
<sequence>MRITGVRIYGFGCWVDQEFSFQTDYQVIVGDNESGKTTLLAFIYSVLFGFADGHQKYRQYLPRKSSKYGGEVCLVADSDQWLVRRTKTGTKQELTVLKNQQEVSLEQYQALLSPMTAKLFMLTNYLDRNTVDQVLKLTDEQLMERIMAIGAVGAQDWLPLAKQFRHRAQEIYRPQGRKPPLNLLLKESINLKKQFQIVQDQKQQFQQLAQQLTELDVQRTALAKKTSQQETNERQQQKLLQKWPDYQEWRQLQSQNSEKVVLDTDWDQFNRLQERIRTLHQQEQNLQVKLASAKELPEELLKFQERQDRWQELLQDWEKLNYQQTQQIQGQQQLHQLQEQQRVLVEQEPYLRQRQQPLTKAAFQEWQQLQNHPRNRSQEQAPPASGWLWGGLGLLVLGLGASFMTQNWWLLIIAFLGIGLGAYSWSLTKGAKSAALQLPADSEEKFQQRYQLTGLATDRVNSWQLAAQQWTELAREIAKVEQEKENYQQQLQNWQEQVQVLLPKTIAPSQFKNYYQTCQQKLLAWQQEQAQQQQLSQQLAQQQRELLRQETALKELLQRYGVLTAADLRQLRDKNQQQQEYKQRLAVLTATLQPDLKSLQAVSQVRTIQDQLRLQQQQLKSSRKQQEKLRQQETNLLAQQQRLANDRQYQDLQQKIENNKTEIEIDFGNWLSFQLAADWIQETLNQASSNRLPHLLTRAQVFFEELTAGHYQKLQFRKGQLTVLTTDGIWFAVAELSRGTMVQLFLALNLAFVLEVADLTTLPLLLDDVLVDFDESRRQIISRLLPQIASTTQVIYASTSGADFPATHVLQLKGGKTL</sequence>
<dbReference type="Proteomes" id="UP000563523">
    <property type="component" value="Unassembled WGS sequence"/>
</dbReference>
<feature type="coiled-coil region" evidence="1">
    <location>
        <begin position="269"/>
        <end position="296"/>
    </location>
</feature>
<keyword evidence="1" id="KW-0175">Coiled coil</keyword>
<evidence type="ECO:0000313" key="5">
    <source>
        <dbReference type="Proteomes" id="UP000563523"/>
    </source>
</evidence>
<gene>
    <name evidence="4" type="ORF">HU830_06895</name>
</gene>
<dbReference type="PANTHER" id="PTHR41259">
    <property type="entry name" value="DOUBLE-STRAND BREAK REPAIR RAD50 ATPASE, PUTATIVE-RELATED"/>
    <property type="match status" value="1"/>
</dbReference>
<dbReference type="InterPro" id="IPR038734">
    <property type="entry name" value="YhaN_AAA"/>
</dbReference>
<accession>A0A850R8L7</accession>
<dbReference type="EMBL" id="JABZEC010000006">
    <property type="protein sequence ID" value="NVY96875.1"/>
    <property type="molecule type" value="Genomic_DNA"/>
</dbReference>
<dbReference type="Gene3D" id="3.40.50.300">
    <property type="entry name" value="P-loop containing nucleotide triphosphate hydrolases"/>
    <property type="match status" value="2"/>
</dbReference>
<keyword evidence="2" id="KW-0472">Membrane</keyword>
<evidence type="ECO:0000256" key="2">
    <source>
        <dbReference type="SAM" id="Phobius"/>
    </source>
</evidence>
<dbReference type="Pfam" id="PF13514">
    <property type="entry name" value="AAA_27"/>
    <property type="match status" value="1"/>
</dbReference>
<dbReference type="RefSeq" id="WP_176943038.1">
    <property type="nucleotide sequence ID" value="NZ_JABZEC010000006.1"/>
</dbReference>